<dbReference type="SUPFAM" id="SSF55447">
    <property type="entry name" value="CO dehydrogenase flavoprotein C-terminal domain-like"/>
    <property type="match status" value="1"/>
</dbReference>
<dbReference type="SMART" id="SM01092">
    <property type="entry name" value="CO_deh_flav_C"/>
    <property type="match status" value="1"/>
</dbReference>
<dbReference type="InterPro" id="IPR016167">
    <property type="entry name" value="FAD-bd_PCMH_sub1"/>
</dbReference>
<dbReference type="InterPro" id="IPR036683">
    <property type="entry name" value="CO_DH_flav_C_dom_sf"/>
</dbReference>
<comment type="caution">
    <text evidence="5">The sequence shown here is derived from an EMBL/GenBank/DDBJ whole genome shotgun (WGS) entry which is preliminary data.</text>
</comment>
<evidence type="ECO:0000313" key="5">
    <source>
        <dbReference type="EMBL" id="NMH92392.1"/>
    </source>
</evidence>
<dbReference type="PROSITE" id="PS51387">
    <property type="entry name" value="FAD_PCMH"/>
    <property type="match status" value="1"/>
</dbReference>
<dbReference type="AlphaFoldDB" id="A0A848DI85"/>
<dbReference type="Gene3D" id="3.30.465.10">
    <property type="match status" value="1"/>
</dbReference>
<dbReference type="EMBL" id="JAAXKZ010000038">
    <property type="protein sequence ID" value="NMH92392.1"/>
    <property type="molecule type" value="Genomic_DNA"/>
</dbReference>
<evidence type="ECO:0000256" key="1">
    <source>
        <dbReference type="ARBA" id="ARBA00022630"/>
    </source>
</evidence>
<dbReference type="RefSeq" id="WP_169413104.1">
    <property type="nucleotide sequence ID" value="NZ_JAAXKZ010000038.1"/>
</dbReference>
<dbReference type="Gene3D" id="3.30.390.50">
    <property type="entry name" value="CO dehydrogenase flavoprotein, C-terminal domain"/>
    <property type="match status" value="1"/>
</dbReference>
<dbReference type="InterPro" id="IPR002346">
    <property type="entry name" value="Mopterin_DH_FAD-bd"/>
</dbReference>
<dbReference type="Pfam" id="PF03450">
    <property type="entry name" value="CO_deh_flav_C"/>
    <property type="match status" value="1"/>
</dbReference>
<evidence type="ECO:0000259" key="4">
    <source>
        <dbReference type="PROSITE" id="PS51387"/>
    </source>
</evidence>
<keyword evidence="2" id="KW-0274">FAD</keyword>
<keyword evidence="3" id="KW-0560">Oxidoreductase</keyword>
<gene>
    <name evidence="5" type="ORF">HF519_12580</name>
</gene>
<keyword evidence="1" id="KW-0285">Flavoprotein</keyword>
<dbReference type="SUPFAM" id="SSF56176">
    <property type="entry name" value="FAD-binding/transporter-associated domain-like"/>
    <property type="match status" value="1"/>
</dbReference>
<dbReference type="GO" id="GO:0016491">
    <property type="term" value="F:oxidoreductase activity"/>
    <property type="evidence" value="ECO:0007669"/>
    <property type="project" value="UniProtKB-KW"/>
</dbReference>
<evidence type="ECO:0000256" key="2">
    <source>
        <dbReference type="ARBA" id="ARBA00022827"/>
    </source>
</evidence>
<evidence type="ECO:0000256" key="3">
    <source>
        <dbReference type="ARBA" id="ARBA00023002"/>
    </source>
</evidence>
<organism evidence="5 6">
    <name type="scientific">Pseudonocardia bannensis</name>
    <dbReference type="NCBI Taxonomy" id="630973"/>
    <lineage>
        <taxon>Bacteria</taxon>
        <taxon>Bacillati</taxon>
        <taxon>Actinomycetota</taxon>
        <taxon>Actinomycetes</taxon>
        <taxon>Pseudonocardiales</taxon>
        <taxon>Pseudonocardiaceae</taxon>
        <taxon>Pseudonocardia</taxon>
    </lineage>
</organism>
<proteinExistence type="predicted"/>
<sequence length="299" mass="31475">MSTPAFFFPRSVAEAVDVMDSYDGAAKLVAGGTALTLMVQQRLVSPQALVSLRDVPGLGEVLVDEDSGLLRIGALVTHAAAARHPLVRRHAPLLADSLAVVGNAQVRSAATVGGVLAEADYASDPPATLRALDAEVAAHGLAGERTIGVGELLLGFYQTALAPAEVVTEVRVPVLPAGTGSAYLKYTSRSHEDRPCVGVAAIVGLADDGSCADLRVAVGAACDAPLRLGDVEQQIRGRRLDGATLSEFADAYADRIDPVSDVRGSAWYRREMVRVWVRRAIEQALLRSGAHEHSKERAQ</sequence>
<dbReference type="InterPro" id="IPR005107">
    <property type="entry name" value="CO_DH_flav_C"/>
</dbReference>
<name>A0A848DI85_9PSEU</name>
<feature type="domain" description="FAD-binding PCMH-type" evidence="4">
    <location>
        <begin position="1"/>
        <end position="177"/>
    </location>
</feature>
<accession>A0A848DI85</accession>
<dbReference type="Pfam" id="PF00941">
    <property type="entry name" value="FAD_binding_5"/>
    <property type="match status" value="1"/>
</dbReference>
<dbReference type="Proteomes" id="UP000586918">
    <property type="component" value="Unassembled WGS sequence"/>
</dbReference>
<dbReference type="InterPro" id="IPR016169">
    <property type="entry name" value="FAD-bd_PCMH_sub2"/>
</dbReference>
<dbReference type="InterPro" id="IPR016166">
    <property type="entry name" value="FAD-bd_PCMH"/>
</dbReference>
<dbReference type="PANTHER" id="PTHR42659:SF2">
    <property type="entry name" value="XANTHINE DEHYDROGENASE SUBUNIT C-RELATED"/>
    <property type="match status" value="1"/>
</dbReference>
<keyword evidence="6" id="KW-1185">Reference proteome</keyword>
<dbReference type="InterPro" id="IPR051312">
    <property type="entry name" value="Diverse_Substr_Oxidored"/>
</dbReference>
<dbReference type="InterPro" id="IPR036318">
    <property type="entry name" value="FAD-bd_PCMH-like_sf"/>
</dbReference>
<dbReference type="Gene3D" id="3.30.43.10">
    <property type="entry name" value="Uridine Diphospho-n-acetylenolpyruvylglucosamine Reductase, domain 2"/>
    <property type="match status" value="1"/>
</dbReference>
<protein>
    <submittedName>
        <fullName evidence="5">Xanthine dehydrogenase family protein subunit M</fullName>
    </submittedName>
</protein>
<dbReference type="GO" id="GO:0071949">
    <property type="term" value="F:FAD binding"/>
    <property type="evidence" value="ECO:0007669"/>
    <property type="project" value="InterPro"/>
</dbReference>
<evidence type="ECO:0000313" key="6">
    <source>
        <dbReference type="Proteomes" id="UP000586918"/>
    </source>
</evidence>
<dbReference type="PANTHER" id="PTHR42659">
    <property type="entry name" value="XANTHINE DEHYDROGENASE SUBUNIT C-RELATED"/>
    <property type="match status" value="1"/>
</dbReference>
<reference evidence="5 6" key="1">
    <citation type="submission" date="2020-04" db="EMBL/GenBank/DDBJ databases">
        <authorList>
            <person name="Klaysubun C."/>
            <person name="Duangmal K."/>
            <person name="Lipun K."/>
        </authorList>
    </citation>
    <scope>NUCLEOTIDE SEQUENCE [LARGE SCALE GENOMIC DNA]</scope>
    <source>
        <strain evidence="5 6">DSM 45300</strain>
    </source>
</reference>